<protein>
    <submittedName>
        <fullName evidence="1">Uncharacterized protein</fullName>
    </submittedName>
</protein>
<gene>
    <name evidence="1" type="ORF">V2H45_05910</name>
</gene>
<evidence type="ECO:0000313" key="2">
    <source>
        <dbReference type="Proteomes" id="UP001333818"/>
    </source>
</evidence>
<accession>A0AAW9PUS0</accession>
<dbReference type="RefSeq" id="WP_330482703.1">
    <property type="nucleotide sequence ID" value="NZ_JAZBJZ010000015.1"/>
</dbReference>
<comment type="caution">
    <text evidence="1">The sequence shown here is derived from an EMBL/GenBank/DDBJ whole genome shotgun (WGS) entry which is preliminary data.</text>
</comment>
<dbReference type="EMBL" id="JAZBJZ010000015">
    <property type="protein sequence ID" value="MEE3716276.1"/>
    <property type="molecule type" value="Genomic_DNA"/>
</dbReference>
<reference evidence="1" key="1">
    <citation type="submission" date="2024-01" db="EMBL/GenBank/DDBJ databases">
        <title>Bank of Algae and Cyanobacteria of the Azores (BACA) strain genomes.</title>
        <authorList>
            <person name="Luz R."/>
            <person name="Cordeiro R."/>
            <person name="Fonseca A."/>
            <person name="Goncalves V."/>
        </authorList>
    </citation>
    <scope>NUCLEOTIDE SEQUENCE</scope>
    <source>
        <strain evidence="1">BACA0141</strain>
    </source>
</reference>
<keyword evidence="2" id="KW-1185">Reference proteome</keyword>
<sequence length="128" mass="14779">MIRPIQTITKLAESTFRCSWVGVENSTLKLNFDVLIDHFQLEGKFCLVHWQAKPRNFRKWGVYCHSADAYFSVKFDKLIFEEGMTVKALQIPDKVTHTIPTAVLIYLNTYVQENDGLIWIKKAGEGNL</sequence>
<organism evidence="1 2">
    <name type="scientific">Tumidithrix elongata BACA0141</name>
    <dbReference type="NCBI Taxonomy" id="2716417"/>
    <lineage>
        <taxon>Bacteria</taxon>
        <taxon>Bacillati</taxon>
        <taxon>Cyanobacteriota</taxon>
        <taxon>Cyanophyceae</taxon>
        <taxon>Pseudanabaenales</taxon>
        <taxon>Pseudanabaenaceae</taxon>
        <taxon>Tumidithrix</taxon>
        <taxon>Tumidithrix elongata</taxon>
    </lineage>
</organism>
<dbReference type="AlphaFoldDB" id="A0AAW9PUS0"/>
<proteinExistence type="predicted"/>
<evidence type="ECO:0000313" key="1">
    <source>
        <dbReference type="EMBL" id="MEE3716276.1"/>
    </source>
</evidence>
<name>A0AAW9PUS0_9CYAN</name>
<dbReference type="Proteomes" id="UP001333818">
    <property type="component" value="Unassembled WGS sequence"/>
</dbReference>